<evidence type="ECO:0000313" key="1">
    <source>
        <dbReference type="EMBL" id="BBX95924.1"/>
    </source>
</evidence>
<reference evidence="1" key="2">
    <citation type="submission" date="2020-02" db="EMBL/GenBank/DDBJ databases">
        <authorList>
            <person name="Matsumoto Y."/>
            <person name="Motooka D."/>
            <person name="Nakamura S."/>
        </authorList>
    </citation>
    <scope>NUCLEOTIDE SEQUENCE</scope>
    <source>
        <strain evidence="1">JCM 15657</strain>
    </source>
</reference>
<dbReference type="EMBL" id="AP022581">
    <property type="protein sequence ID" value="BBX99476.1"/>
    <property type="molecule type" value="Genomic_DNA"/>
</dbReference>
<dbReference type="Proteomes" id="UP000466396">
    <property type="component" value="Chromosome"/>
</dbReference>
<dbReference type="KEGG" id="mlj:MLAC_42120"/>
<name>A0A7I7NHA1_9MYCO</name>
<dbReference type="KEGG" id="mlj:MLAC_12180"/>
<gene>
    <name evidence="1" type="ORF">MLAC_12180</name>
    <name evidence="2" type="ORF">MLAC_29870</name>
    <name evidence="3" type="ORF">MLAC_34830</name>
    <name evidence="4" type="ORF">MLAC_42120</name>
    <name evidence="5" type="ORF">MLAC_47700</name>
</gene>
<reference evidence="1 6" key="1">
    <citation type="journal article" date="2019" name="Emerg. Microbes Infect.">
        <title>Comprehensive subspecies identification of 175 nontuberculous mycobacteria species based on 7547 genomic profiles.</title>
        <authorList>
            <person name="Matsumoto Y."/>
            <person name="Kinjo T."/>
            <person name="Motooka D."/>
            <person name="Nabeya D."/>
            <person name="Jung N."/>
            <person name="Uechi K."/>
            <person name="Horii T."/>
            <person name="Iida T."/>
            <person name="Fujita J."/>
            <person name="Nakamura S."/>
        </authorList>
    </citation>
    <scope>NUCLEOTIDE SEQUENCE [LARGE SCALE GENOMIC DNA]</scope>
    <source>
        <strain evidence="1 6">JCM 15657</strain>
    </source>
</reference>
<evidence type="ECO:0000313" key="5">
    <source>
        <dbReference type="EMBL" id="BBX99476.1"/>
    </source>
</evidence>
<evidence type="ECO:0000313" key="6">
    <source>
        <dbReference type="Proteomes" id="UP000466396"/>
    </source>
</evidence>
<dbReference type="KEGG" id="mlj:MLAC_29870"/>
<dbReference type="AlphaFoldDB" id="A0A7I7NHA1"/>
<proteinExistence type="predicted"/>
<accession>A0A7I7NHA1</accession>
<dbReference type="KEGG" id="mlj:MLAC_34830"/>
<evidence type="ECO:0000313" key="3">
    <source>
        <dbReference type="EMBL" id="BBX98189.1"/>
    </source>
</evidence>
<dbReference type="EMBL" id="AP022581">
    <property type="protein sequence ID" value="BBX95924.1"/>
    <property type="molecule type" value="Genomic_DNA"/>
</dbReference>
<evidence type="ECO:0000313" key="2">
    <source>
        <dbReference type="EMBL" id="BBX97693.1"/>
    </source>
</evidence>
<organism evidence="1 6">
    <name type="scientific">Mycobacterium lacus</name>
    <dbReference type="NCBI Taxonomy" id="169765"/>
    <lineage>
        <taxon>Bacteria</taxon>
        <taxon>Bacillati</taxon>
        <taxon>Actinomycetota</taxon>
        <taxon>Actinomycetes</taxon>
        <taxon>Mycobacteriales</taxon>
        <taxon>Mycobacteriaceae</taxon>
        <taxon>Mycobacterium</taxon>
    </lineage>
</organism>
<dbReference type="EMBL" id="AP022581">
    <property type="protein sequence ID" value="BBX98918.1"/>
    <property type="molecule type" value="Genomic_DNA"/>
</dbReference>
<keyword evidence="6" id="KW-1185">Reference proteome</keyword>
<dbReference type="EMBL" id="AP022581">
    <property type="protein sequence ID" value="BBX97693.1"/>
    <property type="molecule type" value="Genomic_DNA"/>
</dbReference>
<sequence>MFDLIELYTHWQAGRSQVQLWQSLGMDRKTIRKYLAPAVAEGIGPGGEPLSAEQWAARIAQWFPGLDDRGARASTWPLIDRHSDRIRTGCTPMLRSPRSRSGYVTTIRSTCRSPLCGVGWQ</sequence>
<evidence type="ECO:0000313" key="4">
    <source>
        <dbReference type="EMBL" id="BBX98918.1"/>
    </source>
</evidence>
<dbReference type="EMBL" id="AP022581">
    <property type="protein sequence ID" value="BBX98189.1"/>
    <property type="molecule type" value="Genomic_DNA"/>
</dbReference>
<dbReference type="KEGG" id="mlj:MLAC_47700"/>
<protein>
    <submittedName>
        <fullName evidence="1">Uncharacterized protein</fullName>
    </submittedName>
</protein>